<proteinExistence type="predicted"/>
<dbReference type="OrthoDB" id="20588at10239"/>
<evidence type="ECO:0000313" key="2">
    <source>
        <dbReference type="Proteomes" id="UP000201129"/>
    </source>
</evidence>
<dbReference type="GeneID" id="9384588"/>
<keyword evidence="2" id="KW-1185">Reference proteome</keyword>
<organism evidence="1 2">
    <name type="scientific">Escherichia phage IME08</name>
    <dbReference type="NCBI Taxonomy" id="698728"/>
    <lineage>
        <taxon>Viruses</taxon>
        <taxon>Duplodnaviria</taxon>
        <taxon>Heunggongvirae</taxon>
        <taxon>Uroviricota</taxon>
        <taxon>Caudoviricetes</taxon>
        <taxon>Pantevenvirales</taxon>
        <taxon>Straboviridae</taxon>
        <taxon>Tevenvirinae</taxon>
        <taxon>Dhakavirus</taxon>
        <taxon>Dhakavirus ime08</taxon>
    </lineage>
</organism>
<dbReference type="Proteomes" id="UP000201129">
    <property type="component" value="Segment"/>
</dbReference>
<reference evidence="1 2" key="2">
    <citation type="journal article" date="2011" name="Virol. J.">
        <title>Sequence characteristics of T4-like bacteriophage IME08 benome termini revealed by high throughput sequencing.</title>
        <authorList>
            <person name="Jiang X."/>
            <person name="Jiang H."/>
            <person name="Li C."/>
            <person name="Wang S."/>
            <person name="Mi Z."/>
            <person name="An X."/>
            <person name="Chen J."/>
            <person name="Tong Y."/>
        </authorList>
    </citation>
    <scope>NUCLEOTIDE SEQUENCE [LARGE SCALE GENOMIC DNA]</scope>
</reference>
<accession>D7RMD2</accession>
<sequence length="80" mass="9560">MVPKLMLKLKKRYIRKINGLRDYAKGWPLSIIMADRHPRYNTEMTYYKKYDSYCRSKAGRLDGSYEDYFGKKPTRVSLGK</sequence>
<name>D7RMD2_9CAUD</name>
<reference evidence="1 2" key="1">
    <citation type="journal article" date="2011" name="Arch. Virol.">
        <title>The complete genome sequence of a novel T4-like bacteriophage, IME08.</title>
        <authorList>
            <person name="Jiang H."/>
            <person name="Jiang X."/>
            <person name="Wang S."/>
            <person name="Li C."/>
            <person name="Chen B."/>
            <person name="An X."/>
            <person name="Mi Z."/>
            <person name="Chen J."/>
            <person name="Tong Y."/>
        </authorList>
    </citation>
    <scope>NUCLEOTIDE SEQUENCE [LARGE SCALE GENOMIC DNA]</scope>
</reference>
<protein>
    <submittedName>
        <fullName evidence="1">Uncharacterized protein</fullName>
    </submittedName>
</protein>
<dbReference type="KEGG" id="vg:9384588"/>
<dbReference type="RefSeq" id="YP_003734269.1">
    <property type="nucleotide sequence ID" value="NC_014260.1"/>
</dbReference>
<evidence type="ECO:0000313" key="1">
    <source>
        <dbReference type="EMBL" id="ADI55448.1"/>
    </source>
</evidence>
<dbReference type="EMBL" id="HM071924">
    <property type="protein sequence ID" value="ADI55448.1"/>
    <property type="molecule type" value="Genomic_DNA"/>
</dbReference>